<dbReference type="InterPro" id="IPR004358">
    <property type="entry name" value="Sig_transdc_His_kin-like_C"/>
</dbReference>
<evidence type="ECO:0000256" key="9">
    <source>
        <dbReference type="ARBA" id="ARBA00022840"/>
    </source>
</evidence>
<dbReference type="SUPFAM" id="SSF52540">
    <property type="entry name" value="P-loop containing nucleoside triphosphate hydrolases"/>
    <property type="match status" value="1"/>
</dbReference>
<gene>
    <name evidence="15" type="ORF">C8J30_12313</name>
</gene>
<keyword evidence="16" id="KW-1185">Reference proteome</keyword>
<dbReference type="InterPro" id="IPR036890">
    <property type="entry name" value="HATPase_C_sf"/>
</dbReference>
<keyword evidence="9" id="KW-0067">ATP-binding</keyword>
<dbReference type="GO" id="GO:0005737">
    <property type="term" value="C:cytoplasm"/>
    <property type="evidence" value="ECO:0007669"/>
    <property type="project" value="UniProtKB-ARBA"/>
</dbReference>
<dbReference type="PRINTS" id="PR00344">
    <property type="entry name" value="BCTRLSENSOR"/>
</dbReference>
<dbReference type="EMBL" id="QJTK01000023">
    <property type="protein sequence ID" value="PYF06758.1"/>
    <property type="molecule type" value="Genomic_DNA"/>
</dbReference>
<dbReference type="CDD" id="cd00082">
    <property type="entry name" value="HisKA"/>
    <property type="match status" value="1"/>
</dbReference>
<evidence type="ECO:0000256" key="7">
    <source>
        <dbReference type="ARBA" id="ARBA00022741"/>
    </source>
</evidence>
<accession>A0A318TUV4</accession>
<dbReference type="InterPro" id="IPR038318">
    <property type="entry name" value="KdpD_sf"/>
</dbReference>
<comment type="catalytic activity">
    <reaction evidence="1">
        <text>ATP + protein L-histidine = ADP + protein N-phospho-L-histidine.</text>
        <dbReference type="EC" id="2.7.13.3"/>
    </reaction>
</comment>
<dbReference type="InterPro" id="IPR003852">
    <property type="entry name" value="Sig_transdc_His_kinase_KdpD_N"/>
</dbReference>
<protein>
    <recommendedName>
        <fullName evidence="3">histidine kinase</fullName>
        <ecNumber evidence="3">2.7.13.3</ecNumber>
    </recommendedName>
</protein>
<dbReference type="InterPro" id="IPR027417">
    <property type="entry name" value="P-loop_NTPase"/>
</dbReference>
<feature type="transmembrane region" description="Helical" evidence="13">
    <location>
        <begin position="402"/>
        <end position="423"/>
    </location>
</feature>
<proteinExistence type="predicted"/>
<dbReference type="RefSeq" id="WP_110807190.1">
    <property type="nucleotide sequence ID" value="NZ_QJTK01000023.1"/>
</dbReference>
<evidence type="ECO:0000256" key="4">
    <source>
        <dbReference type="ARBA" id="ARBA00022553"/>
    </source>
</evidence>
<keyword evidence="10 13" id="KW-1133">Transmembrane helix</keyword>
<evidence type="ECO:0000256" key="5">
    <source>
        <dbReference type="ARBA" id="ARBA00022679"/>
    </source>
</evidence>
<dbReference type="InterPro" id="IPR003661">
    <property type="entry name" value="HisK_dim/P_dom"/>
</dbReference>
<feature type="transmembrane region" description="Helical" evidence="13">
    <location>
        <begin position="453"/>
        <end position="476"/>
    </location>
</feature>
<dbReference type="InterPro" id="IPR052023">
    <property type="entry name" value="Histidine_kinase_KdpD"/>
</dbReference>
<feature type="domain" description="Histidine kinase" evidence="14">
    <location>
        <begin position="676"/>
        <end position="892"/>
    </location>
</feature>
<evidence type="ECO:0000256" key="3">
    <source>
        <dbReference type="ARBA" id="ARBA00012438"/>
    </source>
</evidence>
<dbReference type="InterPro" id="IPR025201">
    <property type="entry name" value="KdpD_TM"/>
</dbReference>
<evidence type="ECO:0000256" key="2">
    <source>
        <dbReference type="ARBA" id="ARBA00004141"/>
    </source>
</evidence>
<comment type="caution">
    <text evidence="15">The sequence shown here is derived from an EMBL/GenBank/DDBJ whole genome shotgun (WGS) entry which is preliminary data.</text>
</comment>
<evidence type="ECO:0000256" key="12">
    <source>
        <dbReference type="ARBA" id="ARBA00023136"/>
    </source>
</evidence>
<dbReference type="Pfam" id="PF13493">
    <property type="entry name" value="DUF4118"/>
    <property type="match status" value="1"/>
</dbReference>
<dbReference type="GO" id="GO:0005886">
    <property type="term" value="C:plasma membrane"/>
    <property type="evidence" value="ECO:0007669"/>
    <property type="project" value="TreeGrafter"/>
</dbReference>
<keyword evidence="6 13" id="KW-0812">Transmembrane</keyword>
<dbReference type="Pfam" id="PF02518">
    <property type="entry name" value="HATPase_c"/>
    <property type="match status" value="1"/>
</dbReference>
<evidence type="ECO:0000256" key="13">
    <source>
        <dbReference type="SAM" id="Phobius"/>
    </source>
</evidence>
<keyword evidence="4" id="KW-0597">Phosphoprotein</keyword>
<dbReference type="Gene3D" id="3.40.50.300">
    <property type="entry name" value="P-loop containing nucleotide triphosphate hydrolases"/>
    <property type="match status" value="1"/>
</dbReference>
<evidence type="ECO:0000313" key="15">
    <source>
        <dbReference type="EMBL" id="PYF06758.1"/>
    </source>
</evidence>
<dbReference type="SUPFAM" id="SSF55781">
    <property type="entry name" value="GAF domain-like"/>
    <property type="match status" value="1"/>
</dbReference>
<dbReference type="SMART" id="SM00388">
    <property type="entry name" value="HisKA"/>
    <property type="match status" value="1"/>
</dbReference>
<dbReference type="FunFam" id="3.40.50.300:FF:000483">
    <property type="entry name" value="Sensor histidine kinase KdpD"/>
    <property type="match status" value="1"/>
</dbReference>
<dbReference type="Pfam" id="PF02702">
    <property type="entry name" value="KdpD"/>
    <property type="match status" value="1"/>
</dbReference>
<dbReference type="Gene3D" id="1.10.287.130">
    <property type="match status" value="1"/>
</dbReference>
<evidence type="ECO:0000256" key="11">
    <source>
        <dbReference type="ARBA" id="ARBA00023012"/>
    </source>
</evidence>
<evidence type="ECO:0000313" key="16">
    <source>
        <dbReference type="Proteomes" id="UP000247727"/>
    </source>
</evidence>
<evidence type="ECO:0000256" key="6">
    <source>
        <dbReference type="ARBA" id="ARBA00022692"/>
    </source>
</evidence>
<keyword evidence="8 15" id="KW-0418">Kinase</keyword>
<dbReference type="Pfam" id="PF00512">
    <property type="entry name" value="HisKA"/>
    <property type="match status" value="1"/>
</dbReference>
<dbReference type="AlphaFoldDB" id="A0A318TUV4"/>
<dbReference type="CDD" id="cd00075">
    <property type="entry name" value="HATPase"/>
    <property type="match status" value="1"/>
</dbReference>
<dbReference type="InterPro" id="IPR036097">
    <property type="entry name" value="HisK_dim/P_sf"/>
</dbReference>
<feature type="transmembrane region" description="Helical" evidence="13">
    <location>
        <begin position="482"/>
        <end position="500"/>
    </location>
</feature>
<dbReference type="Gene3D" id="3.40.50.620">
    <property type="entry name" value="HUPs"/>
    <property type="match status" value="1"/>
</dbReference>
<dbReference type="SUPFAM" id="SSF47384">
    <property type="entry name" value="Homodimeric domain of signal transducing histidine kinase"/>
    <property type="match status" value="1"/>
</dbReference>
<evidence type="ECO:0000256" key="8">
    <source>
        <dbReference type="ARBA" id="ARBA00022777"/>
    </source>
</evidence>
<reference evidence="15 16" key="1">
    <citation type="submission" date="2018-06" db="EMBL/GenBank/DDBJ databases">
        <title>Genomic Encyclopedia of Type Strains, Phase III (KMG-III): the genomes of soil and plant-associated and newly described type strains.</title>
        <authorList>
            <person name="Whitman W."/>
        </authorList>
    </citation>
    <scope>NUCLEOTIDE SEQUENCE [LARGE SCALE GENOMIC DNA]</scope>
    <source>
        <strain evidence="15 16">JA737</strain>
    </source>
</reference>
<dbReference type="InterPro" id="IPR014729">
    <property type="entry name" value="Rossmann-like_a/b/a_fold"/>
</dbReference>
<sequence>MPAGEPEKRPDPDALLALSQRDRPGRLKIFLGAAPGVGKTCAMLQEAHRVRAEGRDVVLGLIETHGRAETEALAAGLETLPRRRIDYRGQMLEEFDIDAALARRPALLVVDELAHTNAPQSRHPKRWQDVREVLDAGIDVWTALNIQHLESLADVVARITGVTVRETVPDVMVQEAQDVVLVDIPPDELIARLKAGKVYLPQTARRAVEKFFTPGNLTALRELALRRTAERVDDQMTEILRQKAIEGPWASAERLLVCLFPDGSGDALIRQTARLASALNAGWVALVLAPPYDPGAVSEAERRATDAMRLVETLGGEALRLTSAEFAEDILRVARRENVTQILLGHRRQGRFARLLRRSLPEALAERAEGIAVHVLPLPELEKTAPLPSFDTLRRLVSEPGLLADLGLAVLATSGVVAIGHALAAVMELPNLSMIFLAGVLICGTLRGTRAAVLAALLSFLAYNFFFIEPLYTLSIARPHEFLALLIFLAVASLTGSWTGRIRAQARAALTQTRMIEAQAAFSRQLSAASSAEDVAWAMVTQVHGLMGGKAILLLVEGNELLPCAAWPPEEIADPVEMTAARWAFEKGETAGWRTATLPNLRWRFHPLATPRHVVAVLGYEPPDRDQPLSAADEAKLAAAVEQTAVALDRALLVREAVKAAAMQENENIRDALLASLGHDLRTPLAAITGAVTTLQRGEDALREDQRTDLLDTIGQEAGRLNRFVGNLLEMSRIDQGVVKVRRDWVDVGDAIRLAVDRARKAHPGRQTRISLAPDLGFVRGDQELLSQVVFNLLDNAHKYGETEVSVHARNESDEVVISVTDDGPGVKPADLERIFEKFFRAGGTDRRKPGTGLGLSICRGLVRAMGGTIKAESPAIRRRGTRLIVRLPLADLPAELSRDEEAR</sequence>
<dbReference type="Gene3D" id="3.30.450.40">
    <property type="match status" value="1"/>
</dbReference>
<name>A0A318TUV4_9RHOB</name>
<evidence type="ECO:0000256" key="10">
    <source>
        <dbReference type="ARBA" id="ARBA00022989"/>
    </source>
</evidence>
<dbReference type="GO" id="GO:0000155">
    <property type="term" value="F:phosphorelay sensor kinase activity"/>
    <property type="evidence" value="ECO:0007669"/>
    <property type="project" value="InterPro"/>
</dbReference>
<dbReference type="EC" id="2.7.13.3" evidence="3"/>
<keyword evidence="5" id="KW-0808">Transferase</keyword>
<keyword evidence="11" id="KW-0902">Two-component regulatory system</keyword>
<organism evidence="15 16">
    <name type="scientific">Rhodobacter viridis</name>
    <dbReference type="NCBI Taxonomy" id="1054202"/>
    <lineage>
        <taxon>Bacteria</taxon>
        <taxon>Pseudomonadati</taxon>
        <taxon>Pseudomonadota</taxon>
        <taxon>Alphaproteobacteria</taxon>
        <taxon>Rhodobacterales</taxon>
        <taxon>Rhodobacter group</taxon>
        <taxon>Rhodobacter</taxon>
    </lineage>
</organism>
<dbReference type="Gene3D" id="3.30.565.10">
    <property type="entry name" value="Histidine kinase-like ATPase, C-terminal domain"/>
    <property type="match status" value="1"/>
</dbReference>
<dbReference type="InterPro" id="IPR029016">
    <property type="entry name" value="GAF-like_dom_sf"/>
</dbReference>
<dbReference type="Gene3D" id="1.20.120.620">
    <property type="entry name" value="Backbone structure of the membrane domain of e. Coli histidine kinase receptor kdpd"/>
    <property type="match status" value="1"/>
</dbReference>
<dbReference type="Proteomes" id="UP000247727">
    <property type="component" value="Unassembled WGS sequence"/>
</dbReference>
<comment type="subcellular location">
    <subcellularLocation>
        <location evidence="2">Membrane</location>
        <topology evidence="2">Multi-pass membrane protein</topology>
    </subcellularLocation>
</comment>
<evidence type="ECO:0000259" key="14">
    <source>
        <dbReference type="PROSITE" id="PS50109"/>
    </source>
</evidence>
<keyword evidence="7" id="KW-0547">Nucleotide-binding</keyword>
<evidence type="ECO:0000256" key="1">
    <source>
        <dbReference type="ARBA" id="ARBA00000085"/>
    </source>
</evidence>
<dbReference type="InterPro" id="IPR003594">
    <property type="entry name" value="HATPase_dom"/>
</dbReference>
<dbReference type="SUPFAM" id="SSF55874">
    <property type="entry name" value="ATPase domain of HSP90 chaperone/DNA topoisomerase II/histidine kinase"/>
    <property type="match status" value="1"/>
</dbReference>
<dbReference type="SMART" id="SM00387">
    <property type="entry name" value="HATPase_c"/>
    <property type="match status" value="1"/>
</dbReference>
<keyword evidence="12 13" id="KW-0472">Membrane</keyword>
<dbReference type="PANTHER" id="PTHR45569">
    <property type="entry name" value="SENSOR PROTEIN KDPD"/>
    <property type="match status" value="1"/>
</dbReference>
<dbReference type="OrthoDB" id="9806130at2"/>
<dbReference type="GO" id="GO:0005524">
    <property type="term" value="F:ATP binding"/>
    <property type="evidence" value="ECO:0007669"/>
    <property type="project" value="UniProtKB-KW"/>
</dbReference>
<dbReference type="SUPFAM" id="SSF52402">
    <property type="entry name" value="Adenine nucleotide alpha hydrolases-like"/>
    <property type="match status" value="1"/>
</dbReference>
<dbReference type="InterPro" id="IPR005467">
    <property type="entry name" value="His_kinase_dom"/>
</dbReference>
<dbReference type="PANTHER" id="PTHR45569:SF1">
    <property type="entry name" value="SENSOR PROTEIN KDPD"/>
    <property type="match status" value="1"/>
</dbReference>
<feature type="transmembrane region" description="Helical" evidence="13">
    <location>
        <begin position="429"/>
        <end position="446"/>
    </location>
</feature>
<dbReference type="PROSITE" id="PS50109">
    <property type="entry name" value="HIS_KIN"/>
    <property type="match status" value="1"/>
</dbReference>